<dbReference type="RefSeq" id="XP_013079266.2">
    <property type="nucleotide sequence ID" value="XM_013223812.2"/>
</dbReference>
<dbReference type="Proteomes" id="UP000076420">
    <property type="component" value="Unassembled WGS sequence"/>
</dbReference>
<protein>
    <recommendedName>
        <fullName evidence="2">Chitin-binding type-2 domain-containing protein</fullName>
    </recommendedName>
</protein>
<dbReference type="KEGG" id="bgt:106065055"/>
<dbReference type="InterPro" id="IPR036508">
    <property type="entry name" value="Chitin-bd_dom_sf"/>
</dbReference>
<evidence type="ECO:0000259" key="2">
    <source>
        <dbReference type="PROSITE" id="PS50940"/>
    </source>
</evidence>
<dbReference type="Gene3D" id="2.170.140.10">
    <property type="entry name" value="Chitin binding domain"/>
    <property type="match status" value="1"/>
</dbReference>
<organism evidence="3 4">
    <name type="scientific">Biomphalaria glabrata</name>
    <name type="common">Bloodfluke planorb</name>
    <name type="synonym">Freshwater snail</name>
    <dbReference type="NCBI Taxonomy" id="6526"/>
    <lineage>
        <taxon>Eukaryota</taxon>
        <taxon>Metazoa</taxon>
        <taxon>Spiralia</taxon>
        <taxon>Lophotrochozoa</taxon>
        <taxon>Mollusca</taxon>
        <taxon>Gastropoda</taxon>
        <taxon>Heterobranchia</taxon>
        <taxon>Euthyneura</taxon>
        <taxon>Panpulmonata</taxon>
        <taxon>Hygrophila</taxon>
        <taxon>Lymnaeoidea</taxon>
        <taxon>Planorbidae</taxon>
        <taxon>Biomphalaria</taxon>
    </lineage>
</organism>
<sequence>MLQGLLLAALIDLVFSSVAKDYGLTVCATAESELSVQPEACHKYYNCSDSTPRGGLSLLGPYEKMCPYPQLFDATELKCKTFKEANCGPNRIVFKDRCDYTHNGCGGHCIACDSMFPSCVGLKDGMNIYPLREWTPHYIQCDTERLNDTYVCSPHHPSGTSRLFSPLKSECVSVWEVPNSEGGRAPSCEGKLDGYHVTDERPDIYYTCPSAEVYYCTPPTIFLSTYNSCG</sequence>
<dbReference type="AlphaFoldDB" id="A0A2C9LML4"/>
<dbReference type="InterPro" id="IPR002557">
    <property type="entry name" value="Chitin-bd_dom"/>
</dbReference>
<dbReference type="Pfam" id="PF01607">
    <property type="entry name" value="CBM_14"/>
    <property type="match status" value="1"/>
</dbReference>
<dbReference type="PROSITE" id="PS50940">
    <property type="entry name" value="CHIT_BIND_II"/>
    <property type="match status" value="1"/>
</dbReference>
<name>A0A2C9LML4_BIOGL</name>
<feature type="chain" id="PRO_5014285088" description="Chitin-binding type-2 domain-containing protein" evidence="1">
    <location>
        <begin position="17"/>
        <end position="230"/>
    </location>
</feature>
<dbReference type="STRING" id="6526.A0A2C9LML4"/>
<dbReference type="OrthoDB" id="6131869at2759"/>
<dbReference type="GO" id="GO:0008061">
    <property type="term" value="F:chitin binding"/>
    <property type="evidence" value="ECO:0007669"/>
    <property type="project" value="InterPro"/>
</dbReference>
<accession>A0A2C9LML4</accession>
<feature type="domain" description="Chitin-binding type-2" evidence="2">
    <location>
        <begin position="24"/>
        <end position="89"/>
    </location>
</feature>
<feature type="signal peptide" evidence="1">
    <location>
        <begin position="1"/>
        <end position="16"/>
    </location>
</feature>
<evidence type="ECO:0000256" key="1">
    <source>
        <dbReference type="SAM" id="SignalP"/>
    </source>
</evidence>
<keyword evidence="1" id="KW-0732">Signal</keyword>
<dbReference type="SUPFAM" id="SSF57625">
    <property type="entry name" value="Invertebrate chitin-binding proteins"/>
    <property type="match status" value="1"/>
</dbReference>
<dbReference type="VEuPathDB" id="VectorBase:BGLB032881"/>
<evidence type="ECO:0000313" key="4">
    <source>
        <dbReference type="Proteomes" id="UP000076420"/>
    </source>
</evidence>
<gene>
    <name evidence="3" type="primary">106065055</name>
</gene>
<proteinExistence type="predicted"/>
<reference evidence="3" key="1">
    <citation type="submission" date="2020-05" db="UniProtKB">
        <authorList>
            <consortium name="EnsemblMetazoa"/>
        </authorList>
    </citation>
    <scope>IDENTIFICATION</scope>
    <source>
        <strain evidence="3">BB02</strain>
    </source>
</reference>
<evidence type="ECO:0000313" key="3">
    <source>
        <dbReference type="EnsemblMetazoa" id="BGLB032881-PA"/>
    </source>
</evidence>
<dbReference type="EnsemblMetazoa" id="BGLB032881-RA">
    <property type="protein sequence ID" value="BGLB032881-PA"/>
    <property type="gene ID" value="BGLB032881"/>
</dbReference>
<dbReference type="GO" id="GO:0005576">
    <property type="term" value="C:extracellular region"/>
    <property type="evidence" value="ECO:0007669"/>
    <property type="project" value="InterPro"/>
</dbReference>
<dbReference type="EnsemblMetazoa" id="BGLB032881-RC">
    <property type="protein sequence ID" value="BGLB032881-PC"/>
    <property type="gene ID" value="BGLB032881"/>
</dbReference>
<dbReference type="VEuPathDB" id="VectorBase:BGLAX_045908"/>